<organism evidence="2 3">
    <name type="scientific">Streptomyces poonensis</name>
    <dbReference type="NCBI Taxonomy" id="68255"/>
    <lineage>
        <taxon>Bacteria</taxon>
        <taxon>Bacillati</taxon>
        <taxon>Actinomycetota</taxon>
        <taxon>Actinomycetes</taxon>
        <taxon>Kitasatosporales</taxon>
        <taxon>Streptomycetaceae</taxon>
        <taxon>Streptomyces</taxon>
    </lineage>
</organism>
<comment type="caution">
    <text evidence="2">The sequence shown here is derived from an EMBL/GenBank/DDBJ whole genome shotgun (WGS) entry which is preliminary data.</text>
</comment>
<dbReference type="AlphaFoldDB" id="A0A918Q7V4"/>
<feature type="region of interest" description="Disordered" evidence="1">
    <location>
        <begin position="1"/>
        <end position="58"/>
    </location>
</feature>
<sequence length="102" mass="11038">MPQQAVRESNEASNDRELCRSRALPDRKRNVPLDAGEDPGTRPGATVRAATGHRPGGSGPCGRLCRFPCRWVCGGAGRRDGQWCAAVAPPPRYRCEPATDRP</sequence>
<feature type="compositionally biased region" description="Basic and acidic residues" evidence="1">
    <location>
        <begin position="8"/>
        <end position="31"/>
    </location>
</feature>
<proteinExistence type="predicted"/>
<dbReference type="Proteomes" id="UP000622166">
    <property type="component" value="Unassembled WGS sequence"/>
</dbReference>
<name>A0A918Q7V4_9ACTN</name>
<keyword evidence="3" id="KW-1185">Reference proteome</keyword>
<gene>
    <name evidence="2" type="ORF">GCM10010365_63820</name>
</gene>
<evidence type="ECO:0000256" key="1">
    <source>
        <dbReference type="SAM" id="MobiDB-lite"/>
    </source>
</evidence>
<reference evidence="2" key="2">
    <citation type="submission" date="2020-09" db="EMBL/GenBank/DDBJ databases">
        <authorList>
            <person name="Sun Q."/>
            <person name="Ohkuma M."/>
        </authorList>
    </citation>
    <scope>NUCLEOTIDE SEQUENCE</scope>
    <source>
        <strain evidence="2">JCM 4815</strain>
    </source>
</reference>
<protein>
    <submittedName>
        <fullName evidence="2">Uncharacterized protein</fullName>
    </submittedName>
</protein>
<reference evidence="2" key="1">
    <citation type="journal article" date="2014" name="Int. J. Syst. Evol. Microbiol.">
        <title>Complete genome sequence of Corynebacterium casei LMG S-19264T (=DSM 44701T), isolated from a smear-ripened cheese.</title>
        <authorList>
            <consortium name="US DOE Joint Genome Institute (JGI-PGF)"/>
            <person name="Walter F."/>
            <person name="Albersmeier A."/>
            <person name="Kalinowski J."/>
            <person name="Ruckert C."/>
        </authorList>
    </citation>
    <scope>NUCLEOTIDE SEQUENCE</scope>
    <source>
        <strain evidence="2">JCM 4815</strain>
    </source>
</reference>
<evidence type="ECO:0000313" key="2">
    <source>
        <dbReference type="EMBL" id="GGZ34172.1"/>
    </source>
</evidence>
<dbReference type="EMBL" id="BMVW01000017">
    <property type="protein sequence ID" value="GGZ34172.1"/>
    <property type="molecule type" value="Genomic_DNA"/>
</dbReference>
<accession>A0A918Q7V4</accession>
<evidence type="ECO:0000313" key="3">
    <source>
        <dbReference type="Proteomes" id="UP000622166"/>
    </source>
</evidence>